<accession>A0A3R7PJL6</accession>
<dbReference type="EMBL" id="QCYY01002647">
    <property type="protein sequence ID" value="ROT68670.1"/>
    <property type="molecule type" value="Genomic_DNA"/>
</dbReference>
<protein>
    <submittedName>
        <fullName evidence="1">Uncharacterized protein</fullName>
    </submittedName>
</protein>
<reference evidence="1 2" key="2">
    <citation type="submission" date="2019-01" db="EMBL/GenBank/DDBJ databases">
        <title>The decoding of complex shrimp genome reveals the adaptation for benthos swimmer, frequently molting mechanism and breeding impact on genome.</title>
        <authorList>
            <person name="Sun Y."/>
            <person name="Gao Y."/>
            <person name="Yu Y."/>
        </authorList>
    </citation>
    <scope>NUCLEOTIDE SEQUENCE [LARGE SCALE GENOMIC DNA]</scope>
    <source>
        <tissue evidence="1">Muscle</tissue>
    </source>
</reference>
<gene>
    <name evidence="1" type="ORF">C7M84_013175</name>
</gene>
<comment type="caution">
    <text evidence="1">The sequence shown here is derived from an EMBL/GenBank/DDBJ whole genome shotgun (WGS) entry which is preliminary data.</text>
</comment>
<evidence type="ECO:0000313" key="1">
    <source>
        <dbReference type="EMBL" id="ROT68670.1"/>
    </source>
</evidence>
<proteinExistence type="predicted"/>
<dbReference type="OrthoDB" id="46564at2759"/>
<evidence type="ECO:0000313" key="2">
    <source>
        <dbReference type="Proteomes" id="UP000283509"/>
    </source>
</evidence>
<dbReference type="GO" id="GO:0008276">
    <property type="term" value="F:protein methyltransferase activity"/>
    <property type="evidence" value="ECO:0007669"/>
    <property type="project" value="InterPro"/>
</dbReference>
<dbReference type="Proteomes" id="UP000283509">
    <property type="component" value="Unassembled WGS sequence"/>
</dbReference>
<dbReference type="PANTHER" id="PTHR23108">
    <property type="entry name" value="METHYLTRANSFERASE-RELATED"/>
    <property type="match status" value="1"/>
</dbReference>
<name>A0A3R7PJL6_PENVA</name>
<organism evidence="1 2">
    <name type="scientific">Penaeus vannamei</name>
    <name type="common">Whiteleg shrimp</name>
    <name type="synonym">Litopenaeus vannamei</name>
    <dbReference type="NCBI Taxonomy" id="6689"/>
    <lineage>
        <taxon>Eukaryota</taxon>
        <taxon>Metazoa</taxon>
        <taxon>Ecdysozoa</taxon>
        <taxon>Arthropoda</taxon>
        <taxon>Crustacea</taxon>
        <taxon>Multicrustacea</taxon>
        <taxon>Malacostraca</taxon>
        <taxon>Eumalacostraca</taxon>
        <taxon>Eucarida</taxon>
        <taxon>Decapoda</taxon>
        <taxon>Dendrobranchiata</taxon>
        <taxon>Penaeoidea</taxon>
        <taxon>Penaeidae</taxon>
        <taxon>Penaeus</taxon>
    </lineage>
</organism>
<dbReference type="PANTHER" id="PTHR23108:SF0">
    <property type="entry name" value="METHYLTRANSFERASE-LIKE PROTEIN 22"/>
    <property type="match status" value="1"/>
</dbReference>
<dbReference type="AlphaFoldDB" id="A0A3R7PJL6"/>
<dbReference type="STRING" id="6689.A0A3R7PJL6"/>
<sequence>MGRIRNLSLGDIPDPLQHAPPLYHSGPTDIIYNNHLTELFFKTVLRLMSEPPNKTLYVAQEKRYVFSFAFCYDYFLDRIEWLRSQNTSTINWTTEEVPIDFKQYFNYEKSQNLVLWKISAELK</sequence>
<dbReference type="GO" id="GO:0005634">
    <property type="term" value="C:nucleus"/>
    <property type="evidence" value="ECO:0007669"/>
    <property type="project" value="TreeGrafter"/>
</dbReference>
<reference evidence="1 2" key="1">
    <citation type="submission" date="2018-04" db="EMBL/GenBank/DDBJ databases">
        <authorList>
            <person name="Zhang X."/>
            <person name="Yuan J."/>
            <person name="Li F."/>
            <person name="Xiang J."/>
        </authorList>
    </citation>
    <scope>NUCLEOTIDE SEQUENCE [LARGE SCALE GENOMIC DNA]</scope>
    <source>
        <tissue evidence="1">Muscle</tissue>
    </source>
</reference>
<dbReference type="InterPro" id="IPR038899">
    <property type="entry name" value="METTL22"/>
</dbReference>
<keyword evidence="2" id="KW-1185">Reference proteome</keyword>